<dbReference type="GeneID" id="26736423"/>
<name>A0A0U3CL86_9EURY</name>
<dbReference type="PATRIC" id="fig|230361.4.peg.1526"/>
<feature type="domain" description="Big-1" evidence="2">
    <location>
        <begin position="145"/>
        <end position="227"/>
    </location>
</feature>
<organism evidence="3 4">
    <name type="scientific">Methanobrevibacter millerae</name>
    <dbReference type="NCBI Taxonomy" id="230361"/>
    <lineage>
        <taxon>Archaea</taxon>
        <taxon>Methanobacteriati</taxon>
        <taxon>Methanobacteriota</taxon>
        <taxon>Methanomada group</taxon>
        <taxon>Methanobacteria</taxon>
        <taxon>Methanobacteriales</taxon>
        <taxon>Methanobacteriaceae</taxon>
        <taxon>Methanobrevibacter</taxon>
    </lineage>
</organism>
<evidence type="ECO:0000313" key="4">
    <source>
        <dbReference type="Proteomes" id="UP000067738"/>
    </source>
</evidence>
<dbReference type="SUPFAM" id="SSF49373">
    <property type="entry name" value="Invasin/intimin cell-adhesion fragments"/>
    <property type="match status" value="1"/>
</dbReference>
<dbReference type="InterPro" id="IPR008964">
    <property type="entry name" value="Invasin/intimin_cell_adhesion"/>
</dbReference>
<accession>A0A0U3CL86</accession>
<dbReference type="KEGG" id="mmil:sm9_1480"/>
<dbReference type="SMART" id="SM00634">
    <property type="entry name" value="BID_1"/>
    <property type="match status" value="1"/>
</dbReference>
<sequence length="572" mass="62514">MFNKKISLLFITLVFMLSISSVAAFDTNATTDDIEVSEADEEPPSGIAVIPSDIKSVSNDDYSLQTKDLSMYYKNGTRYEVTLTHGDVPVNNASVVISVSGMNYTRHTNDDGIASLAINLIPGNYSISTSFDYDNNSIVLNSDVEVLSTLSGNDVVKTFKNDTQYYATVLDNNGNPLANSEITFNINGVFYNRKTNENGIARLNINLNSGEYILTAIHNNGLMFSNKIVVLPSINGSDVTKFYKNGTQYRAKFYAADGGPLVNTSVNFNINGVYYERTTDENGIAMLNINLLPDSYILTAINPVNGEMASNIVTVLPTLITSDVESESRLTKFDVILINGDSSVGENRYVNITIDGVTYSVETDHYGIASLELNLTNGIHEVASEDVETGLKVYNKINVNAIDAEVDESDSGQIIDYLSDEISYYDEASSVTNETLTNETLYYSIYGVSPDNKTIMAIGRPSASGEVSTYGYKFYMTVFERVCPYCGSSELYWGIFWTGDETSNYGVFPATGNKEGGSAEGHIFCANCDADWSVFGNEHVYGGGTKLTVVSQSVLTTKDAAYMLKNGEMIYA</sequence>
<dbReference type="OrthoDB" id="77021at2157"/>
<evidence type="ECO:0000256" key="1">
    <source>
        <dbReference type="ARBA" id="ARBA00010116"/>
    </source>
</evidence>
<keyword evidence="4" id="KW-1185">Reference proteome</keyword>
<comment type="similarity">
    <text evidence="1">Belongs to the intimin/invasin family.</text>
</comment>
<dbReference type="Gene3D" id="2.60.40.10">
    <property type="entry name" value="Immunoglobulins"/>
    <property type="match status" value="1"/>
</dbReference>
<dbReference type="AlphaFoldDB" id="A0A0U3CL86"/>
<dbReference type="InterPro" id="IPR003344">
    <property type="entry name" value="Big_1_dom"/>
</dbReference>
<proteinExistence type="inferred from homology"/>
<dbReference type="EMBL" id="CP011266">
    <property type="protein sequence ID" value="ALT69260.1"/>
    <property type="molecule type" value="Genomic_DNA"/>
</dbReference>
<evidence type="ECO:0000313" key="3">
    <source>
        <dbReference type="EMBL" id="ALT69260.1"/>
    </source>
</evidence>
<dbReference type="RefSeq" id="WP_058739499.1">
    <property type="nucleotide sequence ID" value="NZ_CP011266.1"/>
</dbReference>
<reference evidence="3 4" key="1">
    <citation type="submission" date="2015-04" db="EMBL/GenBank/DDBJ databases">
        <title>The complete genome sequence of the rumen methanogen Methanobrevibacter millerae SM9.</title>
        <authorList>
            <person name="Leahy S.C."/>
            <person name="Kelly W.J."/>
            <person name="Pacheco D.M."/>
            <person name="Li D."/>
            <person name="Altermann E."/>
            <person name="Attwood G.T."/>
        </authorList>
    </citation>
    <scope>NUCLEOTIDE SEQUENCE [LARGE SCALE GENOMIC DNA]</scope>
    <source>
        <strain evidence="3 4">SM9</strain>
    </source>
</reference>
<gene>
    <name evidence="3" type="ORF">sm9_1480</name>
</gene>
<dbReference type="Proteomes" id="UP000067738">
    <property type="component" value="Chromosome"/>
</dbReference>
<protein>
    <submittedName>
        <fullName evidence="3">Adhesin-like protein</fullName>
    </submittedName>
</protein>
<evidence type="ECO:0000259" key="2">
    <source>
        <dbReference type="SMART" id="SM00634"/>
    </source>
</evidence>
<dbReference type="InterPro" id="IPR013783">
    <property type="entry name" value="Ig-like_fold"/>
</dbReference>